<evidence type="ECO:0000256" key="1">
    <source>
        <dbReference type="SAM" id="MobiDB-lite"/>
    </source>
</evidence>
<keyword evidence="3" id="KW-1185">Reference proteome</keyword>
<name>A0A8X7MV44_9BASI</name>
<dbReference type="Proteomes" id="UP000077684">
    <property type="component" value="Unassembled WGS sequence"/>
</dbReference>
<comment type="caution">
    <text evidence="2">The sequence shown here is derived from an EMBL/GenBank/DDBJ whole genome shotgun (WGS) entry which is preliminary data.</text>
</comment>
<organism evidence="2 3">
    <name type="scientific">Tilletia controversa</name>
    <name type="common">dwarf bunt fungus</name>
    <dbReference type="NCBI Taxonomy" id="13291"/>
    <lineage>
        <taxon>Eukaryota</taxon>
        <taxon>Fungi</taxon>
        <taxon>Dikarya</taxon>
        <taxon>Basidiomycota</taxon>
        <taxon>Ustilaginomycotina</taxon>
        <taxon>Exobasidiomycetes</taxon>
        <taxon>Tilletiales</taxon>
        <taxon>Tilletiaceae</taxon>
        <taxon>Tilletia</taxon>
    </lineage>
</organism>
<accession>A0A8X7MV44</accession>
<evidence type="ECO:0000313" key="3">
    <source>
        <dbReference type="Proteomes" id="UP000077684"/>
    </source>
</evidence>
<reference evidence="2" key="2">
    <citation type="journal article" date="2019" name="IMA Fungus">
        <title>Genome sequencing and comparison of five Tilletia species to identify candidate genes for the detection of regulated species infecting wheat.</title>
        <authorList>
            <person name="Nguyen H.D.T."/>
            <person name="Sultana T."/>
            <person name="Kesanakurti P."/>
            <person name="Hambleton S."/>
        </authorList>
    </citation>
    <scope>NUCLEOTIDE SEQUENCE</scope>
    <source>
        <strain evidence="2">DAOMC 236426</strain>
    </source>
</reference>
<evidence type="ECO:0000313" key="2">
    <source>
        <dbReference type="EMBL" id="KAE8248405.1"/>
    </source>
</evidence>
<dbReference type="EMBL" id="LWDE02000357">
    <property type="protein sequence ID" value="KAE8248405.1"/>
    <property type="molecule type" value="Genomic_DNA"/>
</dbReference>
<dbReference type="AlphaFoldDB" id="A0A8X7MV44"/>
<reference evidence="2" key="1">
    <citation type="submission" date="2016-04" db="EMBL/GenBank/DDBJ databases">
        <authorList>
            <person name="Nguyen H.D."/>
            <person name="Samba Siva P."/>
            <person name="Cullis J."/>
            <person name="Levesque C.A."/>
            <person name="Hambleton S."/>
        </authorList>
    </citation>
    <scope>NUCLEOTIDE SEQUENCE</scope>
    <source>
        <strain evidence="2">DAOMC 236426</strain>
    </source>
</reference>
<feature type="compositionally biased region" description="Basic and acidic residues" evidence="1">
    <location>
        <begin position="81"/>
        <end position="108"/>
    </location>
</feature>
<proteinExistence type="predicted"/>
<feature type="region of interest" description="Disordered" evidence="1">
    <location>
        <begin position="27"/>
        <end position="114"/>
    </location>
</feature>
<gene>
    <name evidence="2" type="ORF">A4X06_0g3740</name>
</gene>
<sequence>MRDGLEARLDGLEERLGAMERWQRGQVLAEEERADNTDPLARQESAAVEEQHERGSDSEELGITNFGLQTPAFINTRRRDRAPLPHELRTPRSQEHHNERNRDSHTTYDIDSAGRPSFFPRRALACGLQLRLPIISPQATISNISACKAVQNVRYSAAGATAPVFGSG</sequence>
<protein>
    <submittedName>
        <fullName evidence="2">Uncharacterized protein</fullName>
    </submittedName>
</protein>